<name>A0A1M5TWJ9_9CLOT</name>
<dbReference type="AlphaFoldDB" id="A0A1M5TWJ9"/>
<organism evidence="1 2">
    <name type="scientific">Clostridium intestinale DSM 6191</name>
    <dbReference type="NCBI Taxonomy" id="1121320"/>
    <lineage>
        <taxon>Bacteria</taxon>
        <taxon>Bacillati</taxon>
        <taxon>Bacillota</taxon>
        <taxon>Clostridia</taxon>
        <taxon>Eubacteriales</taxon>
        <taxon>Clostridiaceae</taxon>
        <taxon>Clostridium</taxon>
    </lineage>
</organism>
<protein>
    <submittedName>
        <fullName evidence="1">Uncharacterized protein</fullName>
    </submittedName>
</protein>
<dbReference type="RefSeq" id="WP_175550819.1">
    <property type="nucleotide sequence ID" value="NZ_FQXU01000003.1"/>
</dbReference>
<reference evidence="1 2" key="1">
    <citation type="submission" date="2016-11" db="EMBL/GenBank/DDBJ databases">
        <authorList>
            <person name="Jaros S."/>
            <person name="Januszkiewicz K."/>
            <person name="Wedrychowicz H."/>
        </authorList>
    </citation>
    <scope>NUCLEOTIDE SEQUENCE [LARGE SCALE GENOMIC DNA]</scope>
    <source>
        <strain evidence="1 2">DSM 6191</strain>
    </source>
</reference>
<gene>
    <name evidence="1" type="ORF">SAMN02745941_00334</name>
</gene>
<evidence type="ECO:0000313" key="2">
    <source>
        <dbReference type="Proteomes" id="UP000184241"/>
    </source>
</evidence>
<accession>A0A1M5TWJ9</accession>
<dbReference type="EMBL" id="FQXU01000003">
    <property type="protein sequence ID" value="SHH55068.1"/>
    <property type="molecule type" value="Genomic_DNA"/>
</dbReference>
<proteinExistence type="predicted"/>
<sequence length="57" mass="6746">MYDLKSLDNNDEYMNPNNGHLRNKDMNFIADRSYYNDKLTPSLMYTKSSYVPTEGLF</sequence>
<dbReference type="Proteomes" id="UP000184241">
    <property type="component" value="Unassembled WGS sequence"/>
</dbReference>
<evidence type="ECO:0000313" key="1">
    <source>
        <dbReference type="EMBL" id="SHH55068.1"/>
    </source>
</evidence>